<dbReference type="GO" id="GO:0016020">
    <property type="term" value="C:membrane"/>
    <property type="evidence" value="ECO:0007669"/>
    <property type="project" value="GOC"/>
</dbReference>
<comment type="caution">
    <text evidence="2">The sequence shown here is derived from an EMBL/GenBank/DDBJ whole genome shotgun (WGS) entry which is preliminary data.</text>
</comment>
<evidence type="ECO:0000313" key="3">
    <source>
        <dbReference type="Proteomes" id="UP000244240"/>
    </source>
</evidence>
<name>A0A2T6BVH9_9BACL</name>
<keyword evidence="2" id="KW-0269">Exonuclease</keyword>
<proteinExistence type="predicted"/>
<evidence type="ECO:0000259" key="1">
    <source>
        <dbReference type="Pfam" id="PF03372"/>
    </source>
</evidence>
<keyword evidence="2" id="KW-0255">Endonuclease</keyword>
<reference evidence="2 3" key="1">
    <citation type="submission" date="2018-04" db="EMBL/GenBank/DDBJ databases">
        <title>Genomic Encyclopedia of Archaeal and Bacterial Type Strains, Phase II (KMG-II): from individual species to whole genera.</title>
        <authorList>
            <person name="Goeker M."/>
        </authorList>
    </citation>
    <scope>NUCLEOTIDE SEQUENCE [LARGE SCALE GENOMIC DNA]</scope>
    <source>
        <strain evidence="2 3">DSM 45787</strain>
    </source>
</reference>
<dbReference type="PANTHER" id="PTHR14859">
    <property type="entry name" value="CALCOFLUOR WHITE HYPERSENSITIVE PROTEIN PRECURSOR"/>
    <property type="match status" value="1"/>
</dbReference>
<gene>
    <name evidence="2" type="ORF">C8P63_110132</name>
</gene>
<accession>A0A2T6BVH9</accession>
<dbReference type="InterPro" id="IPR036691">
    <property type="entry name" value="Endo/exonu/phosph_ase_sf"/>
</dbReference>
<keyword evidence="2" id="KW-0378">Hydrolase</keyword>
<dbReference type="AlphaFoldDB" id="A0A2T6BVH9"/>
<protein>
    <submittedName>
        <fullName evidence="2">Endonuclease/exonuclease/phosphatase family metal-dependent hydrolase</fullName>
    </submittedName>
</protein>
<dbReference type="GO" id="GO:0004519">
    <property type="term" value="F:endonuclease activity"/>
    <property type="evidence" value="ECO:0007669"/>
    <property type="project" value="UniProtKB-KW"/>
</dbReference>
<dbReference type="InterPro" id="IPR005135">
    <property type="entry name" value="Endo/exonuclease/phosphatase"/>
</dbReference>
<sequence length="195" mass="22140">MHYFYAPIYNLPPNEDGQPNRQFGVAVLSKFPIIQAENREITRLSTQEPNSSPKPAPGFAEVLLNVRGSKTLFYVTHLDYRSDPSVRKMQVRDMMDIFKENEREKILVGDMNATPQAQELKPLFNSFQDAWSTNGEQNGFTYSALDPVKRIDYIFATPGIQMRTADVIETLASDHLPVVADVTLTRVSNRGDRDE</sequence>
<evidence type="ECO:0000313" key="2">
    <source>
        <dbReference type="EMBL" id="PTX59987.1"/>
    </source>
</evidence>
<dbReference type="GO" id="GO:0004527">
    <property type="term" value="F:exonuclease activity"/>
    <property type="evidence" value="ECO:0007669"/>
    <property type="project" value="UniProtKB-KW"/>
</dbReference>
<dbReference type="GO" id="GO:0006506">
    <property type="term" value="P:GPI anchor biosynthetic process"/>
    <property type="evidence" value="ECO:0007669"/>
    <property type="project" value="TreeGrafter"/>
</dbReference>
<dbReference type="EMBL" id="QBKR01000010">
    <property type="protein sequence ID" value="PTX59987.1"/>
    <property type="molecule type" value="Genomic_DNA"/>
</dbReference>
<organism evidence="2 3">
    <name type="scientific">Melghirimyces profundicolus</name>
    <dbReference type="NCBI Taxonomy" id="1242148"/>
    <lineage>
        <taxon>Bacteria</taxon>
        <taxon>Bacillati</taxon>
        <taxon>Bacillota</taxon>
        <taxon>Bacilli</taxon>
        <taxon>Bacillales</taxon>
        <taxon>Thermoactinomycetaceae</taxon>
        <taxon>Melghirimyces</taxon>
    </lineage>
</organism>
<dbReference type="Pfam" id="PF03372">
    <property type="entry name" value="Exo_endo_phos"/>
    <property type="match status" value="1"/>
</dbReference>
<dbReference type="InterPro" id="IPR051916">
    <property type="entry name" value="GPI-anchor_lipid_remodeler"/>
</dbReference>
<dbReference type="SUPFAM" id="SSF56219">
    <property type="entry name" value="DNase I-like"/>
    <property type="match status" value="1"/>
</dbReference>
<dbReference type="Gene3D" id="3.60.10.10">
    <property type="entry name" value="Endonuclease/exonuclease/phosphatase"/>
    <property type="match status" value="1"/>
</dbReference>
<dbReference type="Proteomes" id="UP000244240">
    <property type="component" value="Unassembled WGS sequence"/>
</dbReference>
<keyword evidence="3" id="KW-1185">Reference proteome</keyword>
<feature type="domain" description="Endonuclease/exonuclease/phosphatase" evidence="1">
    <location>
        <begin position="15"/>
        <end position="175"/>
    </location>
</feature>
<dbReference type="PANTHER" id="PTHR14859:SF15">
    <property type="entry name" value="ENDONUCLEASE_EXONUCLEASE_PHOSPHATASE DOMAIN-CONTAINING PROTEIN"/>
    <property type="match status" value="1"/>
</dbReference>
<keyword evidence="2" id="KW-0540">Nuclease</keyword>